<evidence type="ECO:0000256" key="11">
    <source>
        <dbReference type="ARBA" id="ARBA00023033"/>
    </source>
</evidence>
<evidence type="ECO:0000256" key="8">
    <source>
        <dbReference type="ARBA" id="ARBA00022989"/>
    </source>
</evidence>
<dbReference type="PANTHER" id="PTHR24305:SF166">
    <property type="entry name" value="CYTOCHROME P450 12A4, MITOCHONDRIAL-RELATED"/>
    <property type="match status" value="1"/>
</dbReference>
<feature type="transmembrane region" description="Helical" evidence="14">
    <location>
        <begin position="32"/>
        <end position="53"/>
    </location>
</feature>
<proteinExistence type="inferred from homology"/>
<dbReference type="InterPro" id="IPR002401">
    <property type="entry name" value="Cyt_P450_E_grp-I"/>
</dbReference>
<evidence type="ECO:0000256" key="7">
    <source>
        <dbReference type="ARBA" id="ARBA00022723"/>
    </source>
</evidence>
<evidence type="ECO:0000313" key="15">
    <source>
        <dbReference type="EMBL" id="KAF8432268.1"/>
    </source>
</evidence>
<evidence type="ECO:0000256" key="6">
    <source>
        <dbReference type="ARBA" id="ARBA00022692"/>
    </source>
</evidence>
<protein>
    <submittedName>
        <fullName evidence="15">Cytochrome P450</fullName>
    </submittedName>
</protein>
<keyword evidence="10 13" id="KW-0408">Iron</keyword>
<dbReference type="GO" id="GO:0020037">
    <property type="term" value="F:heme binding"/>
    <property type="evidence" value="ECO:0007669"/>
    <property type="project" value="InterPro"/>
</dbReference>
<dbReference type="PRINTS" id="PR00463">
    <property type="entry name" value="EP450I"/>
</dbReference>
<sequence>MSSSTMSLDVLSFTTRTASAALHNILTHIRPYQWYAFDAGVTCIAIWTLLRWLRATRRKLRTTQLRGPPSESFLYGVGKRILDAEDSGAIYEAWAQEYGPVYAVPSTLGSERIILCDPKAIAHFYAKETWSYIQTPLTKKSIAVLIGKGLLWSHGEDHRRQRRSLTPAFSIAAIRQLTSIFYDSAYKAKGAWDMLIELGGGDNALIDVQNWMNHISLDTIGLAGFSHNFGALEGKHASVTEVFDTFGTSPRSTTLNKGLLLLGLVFPFLASIPTRRGILIQKLNVAMGEISTTLLAKTQKEVEAGVVGGKEEKSIIGLLIKGVNNESEFHLTQEEVMAQMKVLLVAGYETTSVSLSWALLELSRNPDIQTELRKELLQHGADPTYDQLTNGLPYLDAVIHEILRIHPPVVELSRVAIEDDVVPLSEPIHTQSGEIIDSLTIAKGTLVAISMECMNRSSAIWGEDAKKFRPNRWLENGENGIPAKAKEIQGHRHLLTFVDGPRTCLGKNFAVTEFKAVLTVLVKNFVFELRDGAGSKIEIGRGLLPRPKLAGEEGCKLPLCVRPYVA</sequence>
<dbReference type="GO" id="GO:0016020">
    <property type="term" value="C:membrane"/>
    <property type="evidence" value="ECO:0007669"/>
    <property type="project" value="UniProtKB-SubCell"/>
</dbReference>
<dbReference type="SUPFAM" id="SSF48264">
    <property type="entry name" value="Cytochrome P450"/>
    <property type="match status" value="1"/>
</dbReference>
<reference evidence="15" key="1">
    <citation type="submission" date="2019-10" db="EMBL/GenBank/DDBJ databases">
        <authorList>
            <consortium name="DOE Joint Genome Institute"/>
            <person name="Kuo A."/>
            <person name="Miyauchi S."/>
            <person name="Kiss E."/>
            <person name="Drula E."/>
            <person name="Kohler A."/>
            <person name="Sanchez-Garcia M."/>
            <person name="Andreopoulos B."/>
            <person name="Barry K.W."/>
            <person name="Bonito G."/>
            <person name="Buee M."/>
            <person name="Carver A."/>
            <person name="Chen C."/>
            <person name="Cichocki N."/>
            <person name="Clum A."/>
            <person name="Culley D."/>
            <person name="Crous P.W."/>
            <person name="Fauchery L."/>
            <person name="Girlanda M."/>
            <person name="Hayes R."/>
            <person name="Keri Z."/>
            <person name="LaButti K."/>
            <person name="Lipzen A."/>
            <person name="Lombard V."/>
            <person name="Magnuson J."/>
            <person name="Maillard F."/>
            <person name="Morin E."/>
            <person name="Murat C."/>
            <person name="Nolan M."/>
            <person name="Ohm R."/>
            <person name="Pangilinan J."/>
            <person name="Pereira M."/>
            <person name="Perotto S."/>
            <person name="Peter M."/>
            <person name="Riley R."/>
            <person name="Sitrit Y."/>
            <person name="Stielow B."/>
            <person name="Szollosi G."/>
            <person name="Zifcakova L."/>
            <person name="Stursova M."/>
            <person name="Spatafora J.W."/>
            <person name="Tedersoo L."/>
            <person name="Vaario L.-M."/>
            <person name="Yamada A."/>
            <person name="Yan M."/>
            <person name="Wang P."/>
            <person name="Xu J."/>
            <person name="Bruns T."/>
            <person name="Baldrian P."/>
            <person name="Vilgalys R."/>
            <person name="Henrissat B."/>
            <person name="Grigoriev I.V."/>
            <person name="Hibbett D."/>
            <person name="Nagy L.G."/>
            <person name="Martin F.M."/>
        </authorList>
    </citation>
    <scope>NUCLEOTIDE SEQUENCE</scope>
    <source>
        <strain evidence="15">BED1</strain>
    </source>
</reference>
<dbReference type="InterPro" id="IPR050121">
    <property type="entry name" value="Cytochrome_P450_monoxygenase"/>
</dbReference>
<keyword evidence="16" id="KW-1185">Reference proteome</keyword>
<organism evidence="15 16">
    <name type="scientific">Boletus edulis BED1</name>
    <dbReference type="NCBI Taxonomy" id="1328754"/>
    <lineage>
        <taxon>Eukaryota</taxon>
        <taxon>Fungi</taxon>
        <taxon>Dikarya</taxon>
        <taxon>Basidiomycota</taxon>
        <taxon>Agaricomycotina</taxon>
        <taxon>Agaricomycetes</taxon>
        <taxon>Agaricomycetidae</taxon>
        <taxon>Boletales</taxon>
        <taxon>Boletineae</taxon>
        <taxon>Boletaceae</taxon>
        <taxon>Boletoideae</taxon>
        <taxon>Boletus</taxon>
    </lineage>
</organism>
<comment type="cofactor">
    <cofactor evidence="1 13">
        <name>heme</name>
        <dbReference type="ChEBI" id="CHEBI:30413"/>
    </cofactor>
</comment>
<dbReference type="PANTHER" id="PTHR24305">
    <property type="entry name" value="CYTOCHROME P450"/>
    <property type="match status" value="1"/>
</dbReference>
<evidence type="ECO:0000256" key="14">
    <source>
        <dbReference type="SAM" id="Phobius"/>
    </source>
</evidence>
<accession>A0AAD4GAK1</accession>
<keyword evidence="12 14" id="KW-0472">Membrane</keyword>
<evidence type="ECO:0000256" key="4">
    <source>
        <dbReference type="ARBA" id="ARBA00010617"/>
    </source>
</evidence>
<feature type="binding site" description="axial binding residue" evidence="13">
    <location>
        <position position="504"/>
    </location>
    <ligand>
        <name>heme</name>
        <dbReference type="ChEBI" id="CHEBI:30413"/>
    </ligand>
    <ligandPart>
        <name>Fe</name>
        <dbReference type="ChEBI" id="CHEBI:18248"/>
    </ligandPart>
</feature>
<comment type="similarity">
    <text evidence="4">Belongs to the cytochrome P450 family.</text>
</comment>
<evidence type="ECO:0000313" key="16">
    <source>
        <dbReference type="Proteomes" id="UP001194468"/>
    </source>
</evidence>
<name>A0AAD4GAK1_BOLED</name>
<evidence type="ECO:0000256" key="3">
    <source>
        <dbReference type="ARBA" id="ARBA00004721"/>
    </source>
</evidence>
<dbReference type="EMBL" id="WHUW01000042">
    <property type="protein sequence ID" value="KAF8432268.1"/>
    <property type="molecule type" value="Genomic_DNA"/>
</dbReference>
<dbReference type="PRINTS" id="PR00385">
    <property type="entry name" value="P450"/>
</dbReference>
<dbReference type="Pfam" id="PF00067">
    <property type="entry name" value="p450"/>
    <property type="match status" value="1"/>
</dbReference>
<evidence type="ECO:0000256" key="9">
    <source>
        <dbReference type="ARBA" id="ARBA00023002"/>
    </source>
</evidence>
<evidence type="ECO:0000256" key="1">
    <source>
        <dbReference type="ARBA" id="ARBA00001971"/>
    </source>
</evidence>
<feature type="transmembrane region" description="Helical" evidence="14">
    <location>
        <begin position="258"/>
        <end position="274"/>
    </location>
</feature>
<dbReference type="InterPro" id="IPR001128">
    <property type="entry name" value="Cyt_P450"/>
</dbReference>
<gene>
    <name evidence="15" type="ORF">L210DRAFT_110124</name>
</gene>
<dbReference type="AlphaFoldDB" id="A0AAD4GAK1"/>
<keyword evidence="8 14" id="KW-1133">Transmembrane helix</keyword>
<dbReference type="Proteomes" id="UP001194468">
    <property type="component" value="Unassembled WGS sequence"/>
</dbReference>
<keyword evidence="9" id="KW-0560">Oxidoreductase</keyword>
<dbReference type="Gene3D" id="1.10.630.10">
    <property type="entry name" value="Cytochrome P450"/>
    <property type="match status" value="1"/>
</dbReference>
<dbReference type="GO" id="GO:0005506">
    <property type="term" value="F:iron ion binding"/>
    <property type="evidence" value="ECO:0007669"/>
    <property type="project" value="InterPro"/>
</dbReference>
<evidence type="ECO:0000256" key="12">
    <source>
        <dbReference type="ARBA" id="ARBA00023136"/>
    </source>
</evidence>
<comment type="pathway">
    <text evidence="3">Secondary metabolite biosynthesis; terpenoid biosynthesis.</text>
</comment>
<comment type="subcellular location">
    <subcellularLocation>
        <location evidence="2">Membrane</location>
    </subcellularLocation>
</comment>
<keyword evidence="7 13" id="KW-0479">Metal-binding</keyword>
<dbReference type="GO" id="GO:0004497">
    <property type="term" value="F:monooxygenase activity"/>
    <property type="evidence" value="ECO:0007669"/>
    <property type="project" value="UniProtKB-KW"/>
</dbReference>
<keyword evidence="6 14" id="KW-0812">Transmembrane</keyword>
<evidence type="ECO:0000256" key="13">
    <source>
        <dbReference type="PIRSR" id="PIRSR602401-1"/>
    </source>
</evidence>
<dbReference type="GO" id="GO:0016705">
    <property type="term" value="F:oxidoreductase activity, acting on paired donors, with incorporation or reduction of molecular oxygen"/>
    <property type="evidence" value="ECO:0007669"/>
    <property type="project" value="InterPro"/>
</dbReference>
<evidence type="ECO:0000256" key="2">
    <source>
        <dbReference type="ARBA" id="ARBA00004370"/>
    </source>
</evidence>
<comment type="caution">
    <text evidence="15">The sequence shown here is derived from an EMBL/GenBank/DDBJ whole genome shotgun (WGS) entry which is preliminary data.</text>
</comment>
<reference evidence="15" key="2">
    <citation type="journal article" date="2020" name="Nat. Commun.">
        <title>Large-scale genome sequencing of mycorrhizal fungi provides insights into the early evolution of symbiotic traits.</title>
        <authorList>
            <person name="Miyauchi S."/>
            <person name="Kiss E."/>
            <person name="Kuo A."/>
            <person name="Drula E."/>
            <person name="Kohler A."/>
            <person name="Sanchez-Garcia M."/>
            <person name="Morin E."/>
            <person name="Andreopoulos B."/>
            <person name="Barry K.W."/>
            <person name="Bonito G."/>
            <person name="Buee M."/>
            <person name="Carver A."/>
            <person name="Chen C."/>
            <person name="Cichocki N."/>
            <person name="Clum A."/>
            <person name="Culley D."/>
            <person name="Crous P.W."/>
            <person name="Fauchery L."/>
            <person name="Girlanda M."/>
            <person name="Hayes R.D."/>
            <person name="Keri Z."/>
            <person name="LaButti K."/>
            <person name="Lipzen A."/>
            <person name="Lombard V."/>
            <person name="Magnuson J."/>
            <person name="Maillard F."/>
            <person name="Murat C."/>
            <person name="Nolan M."/>
            <person name="Ohm R.A."/>
            <person name="Pangilinan J."/>
            <person name="Pereira M.F."/>
            <person name="Perotto S."/>
            <person name="Peter M."/>
            <person name="Pfister S."/>
            <person name="Riley R."/>
            <person name="Sitrit Y."/>
            <person name="Stielow J.B."/>
            <person name="Szollosi G."/>
            <person name="Zifcakova L."/>
            <person name="Stursova M."/>
            <person name="Spatafora J.W."/>
            <person name="Tedersoo L."/>
            <person name="Vaario L.M."/>
            <person name="Yamada A."/>
            <person name="Yan M."/>
            <person name="Wang P."/>
            <person name="Xu J."/>
            <person name="Bruns T."/>
            <person name="Baldrian P."/>
            <person name="Vilgalys R."/>
            <person name="Dunand C."/>
            <person name="Henrissat B."/>
            <person name="Grigoriev I.V."/>
            <person name="Hibbett D."/>
            <person name="Nagy L.G."/>
            <person name="Martin F.M."/>
        </authorList>
    </citation>
    <scope>NUCLEOTIDE SEQUENCE</scope>
    <source>
        <strain evidence="15">BED1</strain>
    </source>
</reference>
<keyword evidence="5 13" id="KW-0349">Heme</keyword>
<evidence type="ECO:0000256" key="10">
    <source>
        <dbReference type="ARBA" id="ARBA00023004"/>
    </source>
</evidence>
<dbReference type="InterPro" id="IPR036396">
    <property type="entry name" value="Cyt_P450_sf"/>
</dbReference>
<evidence type="ECO:0000256" key="5">
    <source>
        <dbReference type="ARBA" id="ARBA00022617"/>
    </source>
</evidence>
<keyword evidence="11" id="KW-0503">Monooxygenase</keyword>